<comment type="subcellular location">
    <subcellularLocation>
        <location evidence="9">Cell membrane</location>
        <topology evidence="9">Multi-pass membrane protein</topology>
    </subcellularLocation>
    <subcellularLocation>
        <location evidence="1">Membrane</location>
        <topology evidence="1">Multi-pass membrane protein</topology>
    </subcellularLocation>
</comment>
<dbReference type="SUPFAM" id="SSF54631">
    <property type="entry name" value="CBS-domain pair"/>
    <property type="match status" value="1"/>
</dbReference>
<dbReference type="InterPro" id="IPR046342">
    <property type="entry name" value="CBS_dom_sf"/>
</dbReference>
<dbReference type="CDD" id="cd04606">
    <property type="entry name" value="CBS_pair_Mg_transporter"/>
    <property type="match status" value="1"/>
</dbReference>
<feature type="domain" description="CBS" evidence="10">
    <location>
        <begin position="217"/>
        <end position="275"/>
    </location>
</feature>
<comment type="similarity">
    <text evidence="2 9">Belongs to the SLC41A transporter family.</text>
</comment>
<dbReference type="GO" id="GO:0046872">
    <property type="term" value="F:metal ion binding"/>
    <property type="evidence" value="ECO:0007669"/>
    <property type="project" value="UniProtKB-KW"/>
</dbReference>
<dbReference type="Gene3D" id="1.25.60.10">
    <property type="entry name" value="MgtE N-terminal domain-like"/>
    <property type="match status" value="1"/>
</dbReference>
<evidence type="ECO:0000256" key="5">
    <source>
        <dbReference type="ARBA" id="ARBA00022842"/>
    </source>
</evidence>
<evidence type="ECO:0000313" key="12">
    <source>
        <dbReference type="Proteomes" id="UP000001422"/>
    </source>
</evidence>
<protein>
    <recommendedName>
        <fullName evidence="9">Magnesium transporter MgtE</fullName>
    </recommendedName>
</protein>
<evidence type="ECO:0000256" key="4">
    <source>
        <dbReference type="ARBA" id="ARBA00022692"/>
    </source>
</evidence>
<organism evidence="11 12">
    <name type="scientific">Parasynechococcus marenigrum (strain WH8102)</name>
    <dbReference type="NCBI Taxonomy" id="84588"/>
    <lineage>
        <taxon>Bacteria</taxon>
        <taxon>Bacillati</taxon>
        <taxon>Cyanobacteriota</taxon>
        <taxon>Cyanophyceae</taxon>
        <taxon>Synechococcales</taxon>
        <taxon>Prochlorococcaceae</taxon>
        <taxon>Parasynechococcus</taxon>
        <taxon>Parasynechococcus marenigrum</taxon>
    </lineage>
</organism>
<evidence type="ECO:0000256" key="7">
    <source>
        <dbReference type="ARBA" id="ARBA00023136"/>
    </source>
</evidence>
<dbReference type="InterPro" id="IPR036739">
    <property type="entry name" value="SLC41_membr_dom_sf"/>
</dbReference>
<dbReference type="eggNOG" id="COG2239">
    <property type="taxonomic scope" value="Bacteria"/>
</dbReference>
<evidence type="ECO:0000256" key="3">
    <source>
        <dbReference type="ARBA" id="ARBA00022448"/>
    </source>
</evidence>
<sequence>MTEGTGQATAGVTVEHHLLAEVVTRQLEAMLSVGNYDAVKLLLEPVQPVDVAEAIGNLRQNLQAIAFRLLSKDEAISVYEYLDTVTQQNLLSLLRSGEMQEVMEEMSPDDRARLFEELPAKVVRQLLDQLSPEERKVTAELLGYEAETAGRLMTTEYIALKENQTALEALDIVRRRARDTETIYSLYVTDNERRLTGILSLRDLVTADPHTLIRDVMTEEVLSVRTNTDQEKVARTIQRYDFLAVPVVDLEQRLVGIVTVDDVIDVIEQEATRDLYAAGAVQAGDEDDYFSSNLFTVARRRVVWLAVLVVASFFTSEVIAANEEVLQKVVLLAAFIPLLGGTGGNVGAQSSTVVIRGLSTQSISALGPLKAVGREAMAGALLGILMMILVVPFAWWRGESPLVGLSVGMSLLAITTLAATAGAAFPLLFDRMGLDPALMSTPFITTCTDVAGTLIYLKTAEWLLVNLPQLLTAAGISTQIAPVLLS</sequence>
<feature type="transmembrane region" description="Helical" evidence="9">
    <location>
        <begin position="402"/>
        <end position="429"/>
    </location>
</feature>
<dbReference type="Pfam" id="PF01769">
    <property type="entry name" value="MgtE"/>
    <property type="match status" value="1"/>
</dbReference>
<keyword evidence="8" id="KW-0129">CBS domain</keyword>
<name>Q7UA01_PARMW</name>
<keyword evidence="7 9" id="KW-0472">Membrane</keyword>
<feature type="transmembrane region" description="Helical" evidence="9">
    <location>
        <begin position="332"/>
        <end position="355"/>
    </location>
</feature>
<dbReference type="Pfam" id="PF00571">
    <property type="entry name" value="CBS"/>
    <property type="match status" value="2"/>
</dbReference>
<dbReference type="InterPro" id="IPR000644">
    <property type="entry name" value="CBS_dom"/>
</dbReference>
<comment type="subunit">
    <text evidence="9">Homodimer.</text>
</comment>
<evidence type="ECO:0000313" key="11">
    <source>
        <dbReference type="EMBL" id="CAE06616.1"/>
    </source>
</evidence>
<dbReference type="Gene3D" id="1.10.357.20">
    <property type="entry name" value="SLC41 divalent cation transporters, integral membrane domain"/>
    <property type="match status" value="1"/>
</dbReference>
<reference evidence="11 12" key="1">
    <citation type="journal article" date="2003" name="Nature">
        <title>The genome of a motile marine Synechococcus.</title>
        <authorList>
            <person name="Palenik B."/>
            <person name="Brahamsha B."/>
            <person name="Larimer F."/>
            <person name="Land M."/>
            <person name="Hauser L."/>
            <person name="Chain P."/>
            <person name="Lamerdin J."/>
            <person name="Regala W."/>
            <person name="Allen E.A."/>
            <person name="McCarren J."/>
            <person name="Paulsen I."/>
            <person name="Dufresne A."/>
            <person name="Partensky F."/>
            <person name="Webb E."/>
            <person name="Waterbury J."/>
        </authorList>
    </citation>
    <scope>NUCLEOTIDE SEQUENCE [LARGE SCALE GENOMIC DNA]</scope>
    <source>
        <strain evidence="11 12">WH8102</strain>
    </source>
</reference>
<dbReference type="EMBL" id="BX569689">
    <property type="protein sequence ID" value="CAE06616.1"/>
    <property type="molecule type" value="Genomic_DNA"/>
</dbReference>
<evidence type="ECO:0000259" key="10">
    <source>
        <dbReference type="PROSITE" id="PS51371"/>
    </source>
</evidence>
<keyword evidence="4 9" id="KW-0812">Transmembrane</keyword>
<evidence type="ECO:0000256" key="8">
    <source>
        <dbReference type="PROSITE-ProRule" id="PRU00703"/>
    </source>
</evidence>
<dbReference type="SMART" id="SM00924">
    <property type="entry name" value="MgtE_N"/>
    <property type="match status" value="1"/>
</dbReference>
<dbReference type="PANTHER" id="PTHR43773:SF1">
    <property type="entry name" value="MAGNESIUM TRANSPORTER MGTE"/>
    <property type="match status" value="1"/>
</dbReference>
<dbReference type="NCBIfam" id="TIGR00400">
    <property type="entry name" value="mgtE"/>
    <property type="match status" value="1"/>
</dbReference>
<evidence type="ECO:0000256" key="1">
    <source>
        <dbReference type="ARBA" id="ARBA00004141"/>
    </source>
</evidence>
<keyword evidence="9" id="KW-0479">Metal-binding</keyword>
<dbReference type="STRING" id="84588.SYNW0101"/>
<dbReference type="PANTHER" id="PTHR43773">
    <property type="entry name" value="MAGNESIUM TRANSPORTER MGTE"/>
    <property type="match status" value="1"/>
</dbReference>
<dbReference type="InterPro" id="IPR038076">
    <property type="entry name" value="MgtE_N_sf"/>
</dbReference>
<dbReference type="KEGG" id="syw:SYNW0101"/>
<dbReference type="GO" id="GO:0015095">
    <property type="term" value="F:magnesium ion transmembrane transporter activity"/>
    <property type="evidence" value="ECO:0007669"/>
    <property type="project" value="UniProtKB-UniRule"/>
</dbReference>
<keyword evidence="3 9" id="KW-0813">Transport</keyword>
<dbReference type="InterPro" id="IPR006669">
    <property type="entry name" value="MgtE_transporter"/>
</dbReference>
<dbReference type="SUPFAM" id="SSF161093">
    <property type="entry name" value="MgtE membrane domain-like"/>
    <property type="match status" value="1"/>
</dbReference>
<dbReference type="InterPro" id="IPR006668">
    <property type="entry name" value="Mg_transptr_MgtE_intracell_dom"/>
</dbReference>
<dbReference type="PROSITE" id="PS51371">
    <property type="entry name" value="CBS"/>
    <property type="match status" value="2"/>
</dbReference>
<dbReference type="SMART" id="SM00116">
    <property type="entry name" value="CBS"/>
    <property type="match status" value="2"/>
</dbReference>
<evidence type="ECO:0000256" key="2">
    <source>
        <dbReference type="ARBA" id="ARBA00009749"/>
    </source>
</evidence>
<keyword evidence="12" id="KW-1185">Reference proteome</keyword>
<dbReference type="Proteomes" id="UP000001422">
    <property type="component" value="Chromosome"/>
</dbReference>
<feature type="transmembrane region" description="Helical" evidence="9">
    <location>
        <begin position="302"/>
        <end position="320"/>
    </location>
</feature>
<dbReference type="AlphaFoldDB" id="Q7UA01"/>
<comment type="caution">
    <text evidence="9">Lacks conserved residue(s) required for the propagation of feature annotation.</text>
</comment>
<feature type="domain" description="CBS" evidence="10">
    <location>
        <begin position="153"/>
        <end position="216"/>
    </location>
</feature>
<keyword evidence="6 9" id="KW-1133">Transmembrane helix</keyword>
<dbReference type="Pfam" id="PF03448">
    <property type="entry name" value="MgtE_N"/>
    <property type="match status" value="1"/>
</dbReference>
<evidence type="ECO:0000256" key="9">
    <source>
        <dbReference type="RuleBase" id="RU362011"/>
    </source>
</evidence>
<dbReference type="HOGENOM" id="CLU_037408_2_2_3"/>
<dbReference type="InterPro" id="IPR006667">
    <property type="entry name" value="SLC41_membr_dom"/>
</dbReference>
<gene>
    <name evidence="11" type="ordered locus">SYNW0101</name>
</gene>
<keyword evidence="9" id="KW-1003">Cell membrane</keyword>
<feature type="transmembrane region" description="Helical" evidence="9">
    <location>
        <begin position="376"/>
        <end position="396"/>
    </location>
</feature>
<keyword evidence="5 9" id="KW-0460">Magnesium</keyword>
<dbReference type="GO" id="GO:0005886">
    <property type="term" value="C:plasma membrane"/>
    <property type="evidence" value="ECO:0007669"/>
    <property type="project" value="UniProtKB-SubCell"/>
</dbReference>
<evidence type="ECO:0000256" key="6">
    <source>
        <dbReference type="ARBA" id="ARBA00022989"/>
    </source>
</evidence>
<dbReference type="RefSeq" id="WP_011126979.1">
    <property type="nucleotide sequence ID" value="NC_005070.1"/>
</dbReference>
<dbReference type="SUPFAM" id="SSF158791">
    <property type="entry name" value="MgtE N-terminal domain-like"/>
    <property type="match status" value="1"/>
</dbReference>
<proteinExistence type="inferred from homology"/>
<accession>Q7UA01</accession>
<dbReference type="Gene3D" id="3.10.580.10">
    <property type="entry name" value="CBS-domain"/>
    <property type="match status" value="1"/>
</dbReference>
<comment type="function">
    <text evidence="9">Acts as a magnesium transporter.</text>
</comment>